<evidence type="ECO:0000313" key="11">
    <source>
        <dbReference type="EMBL" id="KAJ8930274.1"/>
    </source>
</evidence>
<comment type="similarity">
    <text evidence="6">Belongs to the ATP:guanido phosphotransferase family.</text>
</comment>
<feature type="binding site" evidence="7">
    <location>
        <begin position="851"/>
        <end position="855"/>
    </location>
    <ligand>
        <name>ATP</name>
        <dbReference type="ChEBI" id="CHEBI:30616"/>
    </ligand>
</feature>
<dbReference type="Gene3D" id="1.25.40.20">
    <property type="entry name" value="Ankyrin repeat-containing domain"/>
    <property type="match status" value="3"/>
</dbReference>
<keyword evidence="1 7" id="KW-0808">Transferase</keyword>
<dbReference type="Pfam" id="PF00217">
    <property type="entry name" value="ATP-gua_Ptrans"/>
    <property type="match status" value="1"/>
</dbReference>
<keyword evidence="2 7" id="KW-0547">Nucleotide-binding</keyword>
<keyword evidence="12" id="KW-1185">Reference proteome</keyword>
<keyword evidence="4 7" id="KW-0067">ATP-binding</keyword>
<dbReference type="Pfam" id="PF13857">
    <property type="entry name" value="Ank_5"/>
    <property type="match status" value="1"/>
</dbReference>
<dbReference type="CDD" id="cd22966">
    <property type="entry name" value="DD_DYDC-like"/>
    <property type="match status" value="1"/>
</dbReference>
<dbReference type="Pfam" id="PF12796">
    <property type="entry name" value="Ank_2"/>
    <property type="match status" value="1"/>
</dbReference>
<dbReference type="InterPro" id="IPR022413">
    <property type="entry name" value="ATP-guanido_PTrfase_N"/>
</dbReference>
<dbReference type="PANTHER" id="PTHR24172:SF4">
    <property type="entry name" value="ANK_REP_REGION DOMAIN-CONTAINING PROTEIN"/>
    <property type="match status" value="1"/>
</dbReference>
<dbReference type="InterPro" id="IPR036802">
    <property type="entry name" value="ATP-guanido_PTrfase_N_sf"/>
</dbReference>
<dbReference type="SUPFAM" id="SSF55931">
    <property type="entry name" value="Glutamine synthetase/guanido kinase"/>
    <property type="match status" value="1"/>
</dbReference>
<feature type="region of interest" description="Disordered" evidence="8">
    <location>
        <begin position="1040"/>
        <end position="1059"/>
    </location>
</feature>
<keyword evidence="3 7" id="KW-0418">Kinase</keyword>
<sequence>MPGKEDIAEYIVNEYPNSVNITDNDGRTPLHYAALLKDNGRMTNFLIEHGADESALDSKQKTAAYYKTRNSELDSKLLNIVPECPRSAKESFAANFDWTMLTSSLPINGIKDAVKKVDSLFANTTDNNNKEDTNKNKENGEEKVNSNEEATSNEESNNKEETNKNEMNSQEESDKEDNNNEENSEEETVKDENNEKKVNDPEKDKQEVKNDTDELRSDKIVENGNNNELDDDNETETNNDNIDPNDPEDEERIESNSNVEDSPSKSRPTSAISPKTRPNSEAAIKSRPNSQAANNSRPNSQISNQSRPNSETIESRPSSRVKVNTRPNSKMIETDENQNENHKTPEPVIEGEGVIEGVVNGEDEIETLNNEGQNQRKGSAESEEDVRALVEAGNMEQLAALVLSGDGEKLVGQSSDNPELQSFLENVPVYMDSISPKGASPLHVAVMFGNTSIVRYLAGRFPETVQVIDENGRTPLHYAAVLADNGHYYNLLVHLGADARIEDKCPRTLFSARKDLDEEDMITVLERCYTVLHGRRNSNVSASSIATITSITSSSPILTKHVKRYVFDKVKFRLTKLDHNLYDIIWPSVKKLPTDTSFRIALEQDFPLGLIAPDFYVYKVFKEFLEPIIKDYNCIDLHNELQMHPKSKFADDENKEVDIDLDLDPQLKWIISGTLDATRNLSGFELPKSLNHGQLELVERIITTVLLSKEVAKALYPLATDDEIDEKGSGTYYTMNEVLEDPSEARVILASNGLLIPLWNIPDSDRLHGRFWPYGRGVFISNGANLAVWINVLDHIRIVTCTSHSHTGNVGQIYSRIARLVAVLDKNLQFKFDDRLGYLSARPSVLGNTLQFILTLRFPYLIKEPDNLRHLCVVRGLTYYRNTHTTDVVRIGNQQCLGITELQCFEDFTTAVVNILQLERDLAMSNSLHIAALFLNIFRKKNNVTPENSQVDMPFFATEEGRYLASSLGDPLIKGLTEVANKRPEDPIAYLAQYLYNFANNRNNIKSRGRTQENQQLVTGSPIRGDDNNAVPANIDVVTIEPDESNTQEDSAFNDTSRDEHGQSMLHFAAARAHGRNALFQLLLETEINVAYRDELYRTARDISIQANLPENTEEIDRYVLHIATKGDTDKLVELLLDGYDHITDIIDEEEVPIIEAVSNADQTDTVSFLQSILAFEEKRERVHHAIRQGSIKDVTILLADENDTGSGKLLAIGKNSYGRCTLHIAVLCQQEEIVDYLANTFPDTLKLGDNLERTALHYSMGVDKMETISRVLIKAGAKRVTKDLKGRQPTYYFLNKSDILRLQEEEETF</sequence>
<feature type="repeat" description="ANK" evidence="5">
    <location>
        <begin position="437"/>
        <end position="457"/>
    </location>
</feature>
<evidence type="ECO:0000256" key="6">
    <source>
        <dbReference type="PROSITE-ProRule" id="PRU00842"/>
    </source>
</evidence>
<evidence type="ECO:0000256" key="2">
    <source>
        <dbReference type="ARBA" id="ARBA00022741"/>
    </source>
</evidence>
<evidence type="ECO:0000259" key="9">
    <source>
        <dbReference type="PROSITE" id="PS51509"/>
    </source>
</evidence>
<organism evidence="11 12">
    <name type="scientific">Rhamnusium bicolor</name>
    <dbReference type="NCBI Taxonomy" id="1586634"/>
    <lineage>
        <taxon>Eukaryota</taxon>
        <taxon>Metazoa</taxon>
        <taxon>Ecdysozoa</taxon>
        <taxon>Arthropoda</taxon>
        <taxon>Hexapoda</taxon>
        <taxon>Insecta</taxon>
        <taxon>Pterygota</taxon>
        <taxon>Neoptera</taxon>
        <taxon>Endopterygota</taxon>
        <taxon>Coleoptera</taxon>
        <taxon>Polyphaga</taxon>
        <taxon>Cucujiformia</taxon>
        <taxon>Chrysomeloidea</taxon>
        <taxon>Cerambycidae</taxon>
        <taxon>Lepturinae</taxon>
        <taxon>Rhagiini</taxon>
        <taxon>Rhamnusium</taxon>
    </lineage>
</organism>
<feature type="compositionally biased region" description="Polar residues" evidence="8">
    <location>
        <begin position="287"/>
        <end position="328"/>
    </location>
</feature>
<dbReference type="Pfam" id="PF02807">
    <property type="entry name" value="ATP-gua_PtransN"/>
    <property type="match status" value="1"/>
</dbReference>
<feature type="repeat" description="ANK" evidence="5">
    <location>
        <begin position="471"/>
        <end position="504"/>
    </location>
</feature>
<dbReference type="GO" id="GO:0016301">
    <property type="term" value="F:kinase activity"/>
    <property type="evidence" value="ECO:0007669"/>
    <property type="project" value="UniProtKB-KW"/>
</dbReference>
<evidence type="ECO:0000256" key="1">
    <source>
        <dbReference type="ARBA" id="ARBA00022679"/>
    </source>
</evidence>
<dbReference type="EMBL" id="JANEYF010004711">
    <property type="protein sequence ID" value="KAJ8930274.1"/>
    <property type="molecule type" value="Genomic_DNA"/>
</dbReference>
<dbReference type="InterPro" id="IPR014746">
    <property type="entry name" value="Gln_synth/guanido_kin_cat_dom"/>
</dbReference>
<evidence type="ECO:0000256" key="5">
    <source>
        <dbReference type="PROSITE-ProRule" id="PRU00023"/>
    </source>
</evidence>
<feature type="binding site" evidence="7">
    <location>
        <begin position="672"/>
        <end position="676"/>
    </location>
    <ligand>
        <name>ATP</name>
        <dbReference type="ChEBI" id="CHEBI:30616"/>
    </ligand>
</feature>
<feature type="binding site" evidence="7">
    <location>
        <begin position="875"/>
        <end position="880"/>
    </location>
    <ligand>
        <name>ATP</name>
        <dbReference type="ChEBI" id="CHEBI:30616"/>
    </ligand>
</feature>
<dbReference type="PROSITE" id="PS50088">
    <property type="entry name" value="ANK_REPEAT"/>
    <property type="match status" value="4"/>
</dbReference>
<dbReference type="InterPro" id="IPR036770">
    <property type="entry name" value="Ankyrin_rpt-contain_sf"/>
</dbReference>
<feature type="repeat" description="ANK" evidence="5">
    <location>
        <begin position="25"/>
        <end position="58"/>
    </location>
</feature>
<comment type="caution">
    <text evidence="7">Lacks conserved residue(s) required for the propagation of feature annotation.</text>
</comment>
<comment type="caution">
    <text evidence="11">The sequence shown here is derived from an EMBL/GenBank/DDBJ whole genome shotgun (WGS) entry which is preliminary data.</text>
</comment>
<feature type="domain" description="Phosphagen kinase C-terminal" evidence="10">
    <location>
        <begin position="669"/>
        <end position="922"/>
    </location>
</feature>
<feature type="compositionally biased region" description="Acidic residues" evidence="8">
    <location>
        <begin position="228"/>
        <end position="252"/>
    </location>
</feature>
<dbReference type="PROSITE" id="PS50297">
    <property type="entry name" value="ANK_REP_REGION"/>
    <property type="match status" value="3"/>
</dbReference>
<feature type="compositionally biased region" description="Polar residues" evidence="8">
    <location>
        <begin position="255"/>
        <end position="279"/>
    </location>
</feature>
<accession>A0AAV8WUZ5</accession>
<feature type="compositionally biased region" description="Basic and acidic residues" evidence="8">
    <location>
        <begin position="128"/>
        <end position="146"/>
    </location>
</feature>
<dbReference type="InterPro" id="IPR049630">
    <property type="entry name" value="DYDC-like_DD"/>
</dbReference>
<dbReference type="Proteomes" id="UP001162156">
    <property type="component" value="Unassembled WGS sequence"/>
</dbReference>
<name>A0AAV8WUZ5_9CUCU</name>
<dbReference type="Gene3D" id="3.30.590.10">
    <property type="entry name" value="Glutamine synthetase/guanido kinase, catalytic domain"/>
    <property type="match status" value="1"/>
</dbReference>
<reference evidence="11" key="1">
    <citation type="journal article" date="2023" name="Insect Mol. Biol.">
        <title>Genome sequencing provides insights into the evolution of gene families encoding plant cell wall-degrading enzymes in longhorned beetles.</title>
        <authorList>
            <person name="Shin N.R."/>
            <person name="Okamura Y."/>
            <person name="Kirsch R."/>
            <person name="Pauchet Y."/>
        </authorList>
    </citation>
    <scope>NUCLEOTIDE SEQUENCE</scope>
    <source>
        <strain evidence="11">RBIC_L_NR</strain>
    </source>
</reference>
<dbReference type="InterPro" id="IPR022414">
    <property type="entry name" value="ATP-guanido_PTrfase_cat"/>
</dbReference>
<proteinExistence type="inferred from homology"/>
<dbReference type="Pfam" id="PF05186">
    <property type="entry name" value="Dpy-30"/>
    <property type="match status" value="1"/>
</dbReference>
<dbReference type="SMART" id="SM00248">
    <property type="entry name" value="ANK"/>
    <property type="match status" value="7"/>
</dbReference>
<dbReference type="PROSITE" id="PS51509">
    <property type="entry name" value="PHOSPHAGEN_KINASE_N"/>
    <property type="match status" value="1"/>
</dbReference>
<feature type="repeat" description="ANK" evidence="5">
    <location>
        <begin position="1061"/>
        <end position="1095"/>
    </location>
</feature>
<evidence type="ECO:0000259" key="10">
    <source>
        <dbReference type="PROSITE" id="PS51510"/>
    </source>
</evidence>
<dbReference type="SUPFAM" id="SSF48034">
    <property type="entry name" value="Guanido kinase N-terminal domain"/>
    <property type="match status" value="1"/>
</dbReference>
<feature type="compositionally biased region" description="Basic and acidic residues" evidence="8">
    <location>
        <begin position="190"/>
        <end position="221"/>
    </location>
</feature>
<feature type="domain" description="Phosphagen kinase N-terminal" evidence="9">
    <location>
        <begin position="539"/>
        <end position="634"/>
    </location>
</feature>
<evidence type="ECO:0000256" key="7">
    <source>
        <dbReference type="PROSITE-ProRule" id="PRU00843"/>
    </source>
</evidence>
<evidence type="ECO:0000256" key="3">
    <source>
        <dbReference type="ARBA" id="ARBA00022777"/>
    </source>
</evidence>
<protein>
    <recommendedName>
        <fullName evidence="13">Arginine kinase</fullName>
    </recommendedName>
</protein>
<dbReference type="InterPro" id="IPR002110">
    <property type="entry name" value="Ankyrin_rpt"/>
</dbReference>
<dbReference type="Gene3D" id="1.10.135.10">
    <property type="entry name" value="ATP:guanido phosphotransferase, N-terminal domain"/>
    <property type="match status" value="1"/>
</dbReference>
<evidence type="ECO:0000256" key="8">
    <source>
        <dbReference type="SAM" id="MobiDB-lite"/>
    </source>
</evidence>
<dbReference type="PROSITE" id="PS51510">
    <property type="entry name" value="PHOSPHAGEN_KINASE_C"/>
    <property type="match status" value="1"/>
</dbReference>
<evidence type="ECO:0008006" key="13">
    <source>
        <dbReference type="Google" id="ProtNLM"/>
    </source>
</evidence>
<evidence type="ECO:0000313" key="12">
    <source>
        <dbReference type="Proteomes" id="UP001162156"/>
    </source>
</evidence>
<feature type="binding site" evidence="7">
    <location>
        <position position="797"/>
    </location>
    <ligand>
        <name>ATP</name>
        <dbReference type="ChEBI" id="CHEBI:30616"/>
    </ligand>
</feature>
<dbReference type="GO" id="GO:0005524">
    <property type="term" value="F:ATP binding"/>
    <property type="evidence" value="ECO:0007669"/>
    <property type="project" value="UniProtKB-UniRule"/>
</dbReference>
<dbReference type="PANTHER" id="PTHR24172">
    <property type="entry name" value="ANK_REP_REGION DOMAIN-CONTAINING PROTEIN"/>
    <property type="match status" value="1"/>
</dbReference>
<evidence type="ECO:0000256" key="4">
    <source>
        <dbReference type="ARBA" id="ARBA00022840"/>
    </source>
</evidence>
<dbReference type="InterPro" id="IPR007858">
    <property type="entry name" value="Dpy-30_motif"/>
</dbReference>
<gene>
    <name evidence="11" type="ORF">NQ314_016941</name>
</gene>
<keyword evidence="5" id="KW-0040">ANK repeat</keyword>
<dbReference type="Gene3D" id="1.20.890.10">
    <property type="entry name" value="cAMP-dependent protein kinase regulatory subunit, dimerization-anchoring domain"/>
    <property type="match status" value="1"/>
</dbReference>
<feature type="region of interest" description="Disordered" evidence="8">
    <location>
        <begin position="123"/>
        <end position="351"/>
    </location>
</feature>
<feature type="compositionally biased region" description="Acidic residues" evidence="8">
    <location>
        <begin position="169"/>
        <end position="189"/>
    </location>
</feature>
<dbReference type="SUPFAM" id="SSF48403">
    <property type="entry name" value="Ankyrin repeat"/>
    <property type="match status" value="2"/>
</dbReference>